<dbReference type="Gene3D" id="3.30.70.1050">
    <property type="entry name" value="Trigger factor ribosome-binding domain"/>
    <property type="match status" value="1"/>
</dbReference>
<dbReference type="Pfam" id="PF05698">
    <property type="entry name" value="Trigger_C"/>
    <property type="match status" value="1"/>
</dbReference>
<dbReference type="GO" id="GO:0043335">
    <property type="term" value="P:protein unfolding"/>
    <property type="evidence" value="ECO:0007669"/>
    <property type="project" value="TreeGrafter"/>
</dbReference>
<comment type="catalytic activity">
    <reaction evidence="1 11">
        <text>[protein]-peptidylproline (omega=180) = [protein]-peptidylproline (omega=0)</text>
        <dbReference type="Rhea" id="RHEA:16237"/>
        <dbReference type="Rhea" id="RHEA-COMP:10747"/>
        <dbReference type="Rhea" id="RHEA-COMP:10748"/>
        <dbReference type="ChEBI" id="CHEBI:83833"/>
        <dbReference type="ChEBI" id="CHEBI:83834"/>
        <dbReference type="EC" id="5.2.1.8"/>
    </reaction>
</comment>
<evidence type="ECO:0000256" key="7">
    <source>
        <dbReference type="ARBA" id="ARBA00023186"/>
    </source>
</evidence>
<evidence type="ECO:0000256" key="13">
    <source>
        <dbReference type="SAM" id="MobiDB-lite"/>
    </source>
</evidence>
<name>A0A6B0YVV5_9CHLR</name>
<dbReference type="GO" id="GO:0005737">
    <property type="term" value="C:cytoplasm"/>
    <property type="evidence" value="ECO:0007669"/>
    <property type="project" value="UniProtKB-SubCell"/>
</dbReference>
<dbReference type="PIRSF" id="PIRSF003095">
    <property type="entry name" value="Trigger_factor"/>
    <property type="match status" value="1"/>
</dbReference>
<evidence type="ECO:0000259" key="15">
    <source>
        <dbReference type="Pfam" id="PF05698"/>
    </source>
</evidence>
<dbReference type="SUPFAM" id="SSF109998">
    <property type="entry name" value="Triger factor/SurA peptide-binding domain-like"/>
    <property type="match status" value="1"/>
</dbReference>
<dbReference type="GO" id="GO:0051083">
    <property type="term" value="P:'de novo' cotranslational protein folding"/>
    <property type="evidence" value="ECO:0007669"/>
    <property type="project" value="TreeGrafter"/>
</dbReference>
<comment type="subcellular location">
    <subcellularLocation>
        <location evidence="11">Cytoplasm</location>
    </subcellularLocation>
    <text evidence="11">About half TF is bound to the ribosome near the polypeptide exit tunnel while the other half is free in the cytoplasm.</text>
</comment>
<dbReference type="InterPro" id="IPR037041">
    <property type="entry name" value="Trigger_fac_C_sf"/>
</dbReference>
<dbReference type="GO" id="GO:0043022">
    <property type="term" value="F:ribosome binding"/>
    <property type="evidence" value="ECO:0007669"/>
    <property type="project" value="TreeGrafter"/>
</dbReference>
<protein>
    <recommendedName>
        <fullName evidence="4 11">Trigger factor</fullName>
        <shortName evidence="11">TF</shortName>
        <ecNumber evidence="3 11">5.2.1.8</ecNumber>
    </recommendedName>
    <alternativeName>
        <fullName evidence="10 11">PPIase</fullName>
    </alternativeName>
</protein>
<dbReference type="Gene3D" id="3.10.50.40">
    <property type="match status" value="1"/>
</dbReference>
<evidence type="ECO:0000256" key="9">
    <source>
        <dbReference type="ARBA" id="ARBA00023306"/>
    </source>
</evidence>
<dbReference type="InterPro" id="IPR046357">
    <property type="entry name" value="PPIase_dom_sf"/>
</dbReference>
<keyword evidence="6 11" id="KW-0697">Rotamase</keyword>
<evidence type="ECO:0000256" key="1">
    <source>
        <dbReference type="ARBA" id="ARBA00000971"/>
    </source>
</evidence>
<sequence length="496" mass="55714">MTLTVTTEPLDSRQLAMTIEVSEERIDQEMRKAARKIAKQVRIPGFRQGRVPFHILLQFVGREAIIGEFVDELGQDVYKEALEQEGLEPFYIGSLDNVDTEQAVRFHLTIPLPPEVSLGEYRDLRVEEEEAEADEEQVQERVQAILEQNADYVEADRPSQYGDLMTIDLRGVALDDEGNETETVVFDEEDWDVTPDQENPMEPAGLDEELVGLSPGEDKSFEIAWPEDSPSMYAGATVRFAVKVHKTQAFQTPPEMTDEIAQNFGPDFETAADLLEDLRENALQEAKQRAEAEHVQKVLQELIEMSDLAYPPVAVDLEIDRIVRNNDMQVRQMGMQGLQQFLEMSNQTIEDYRETLREDAEKSLQIELALVEFAQRENLKVSDEEFEEHIGNVAGPLPEDADEEAEKMHADTLEMMRADHSRPLVDSEILKSKSVKLLLAIARGEDVPEPVADEVESEEDEQSSEEDATQGESSAMSEDVEGEASAEAAAGEPADS</sequence>
<dbReference type="EMBL" id="VXRG01000072">
    <property type="protein sequence ID" value="MXY93518.1"/>
    <property type="molecule type" value="Genomic_DNA"/>
</dbReference>
<dbReference type="SUPFAM" id="SSF102735">
    <property type="entry name" value="Trigger factor ribosome-binding domain"/>
    <property type="match status" value="1"/>
</dbReference>
<dbReference type="Gene3D" id="1.10.3120.10">
    <property type="entry name" value="Trigger factor, C-terminal domain"/>
    <property type="match status" value="1"/>
</dbReference>
<dbReference type="HAMAP" id="MF_00303">
    <property type="entry name" value="Trigger_factor_Tig"/>
    <property type="match status" value="1"/>
</dbReference>
<evidence type="ECO:0000256" key="10">
    <source>
        <dbReference type="ARBA" id="ARBA00029986"/>
    </source>
</evidence>
<feature type="coiled-coil region" evidence="12">
    <location>
        <begin position="121"/>
        <end position="148"/>
    </location>
</feature>
<accession>A0A6B0YVV5</accession>
<evidence type="ECO:0000256" key="3">
    <source>
        <dbReference type="ARBA" id="ARBA00013194"/>
    </source>
</evidence>
<dbReference type="InterPro" id="IPR036611">
    <property type="entry name" value="Trigger_fac_ribosome-bd_sf"/>
</dbReference>
<reference evidence="16" key="1">
    <citation type="submission" date="2019-09" db="EMBL/GenBank/DDBJ databases">
        <title>Characterisation of the sponge microbiome using genome-centric metagenomics.</title>
        <authorList>
            <person name="Engelberts J.P."/>
            <person name="Robbins S.J."/>
            <person name="De Goeij J.M."/>
            <person name="Aranda M."/>
            <person name="Bell S.C."/>
            <person name="Webster N.S."/>
        </authorList>
    </citation>
    <scope>NUCLEOTIDE SEQUENCE</scope>
    <source>
        <strain evidence="16">SB0664_bin_27</strain>
    </source>
</reference>
<dbReference type="AlphaFoldDB" id="A0A6B0YVV5"/>
<evidence type="ECO:0000256" key="12">
    <source>
        <dbReference type="SAM" id="Coils"/>
    </source>
</evidence>
<feature type="compositionally biased region" description="Low complexity" evidence="13">
    <location>
        <begin position="485"/>
        <end position="496"/>
    </location>
</feature>
<keyword evidence="12" id="KW-0175">Coiled coil</keyword>
<comment type="similarity">
    <text evidence="2 11">Belongs to the FKBP-type PPIase family. Tig subfamily.</text>
</comment>
<dbReference type="InterPro" id="IPR005215">
    <property type="entry name" value="Trig_fac"/>
</dbReference>
<evidence type="ECO:0000256" key="11">
    <source>
        <dbReference type="HAMAP-Rule" id="MF_00303"/>
    </source>
</evidence>
<dbReference type="SUPFAM" id="SSF54534">
    <property type="entry name" value="FKBP-like"/>
    <property type="match status" value="1"/>
</dbReference>
<feature type="compositionally biased region" description="Acidic residues" evidence="13">
    <location>
        <begin position="447"/>
        <end position="469"/>
    </location>
</feature>
<organism evidence="16">
    <name type="scientific">Caldilineaceae bacterium SB0664_bin_27</name>
    <dbReference type="NCBI Taxonomy" id="2605260"/>
    <lineage>
        <taxon>Bacteria</taxon>
        <taxon>Bacillati</taxon>
        <taxon>Chloroflexota</taxon>
        <taxon>Caldilineae</taxon>
        <taxon>Caldilineales</taxon>
        <taxon>Caldilineaceae</taxon>
    </lineage>
</organism>
<keyword evidence="8 11" id="KW-0413">Isomerase</keyword>
<dbReference type="InterPro" id="IPR008881">
    <property type="entry name" value="Trigger_fac_ribosome-bd_bac"/>
</dbReference>
<feature type="region of interest" description="Disordered" evidence="13">
    <location>
        <begin position="443"/>
        <end position="496"/>
    </location>
</feature>
<proteinExistence type="inferred from homology"/>
<gene>
    <name evidence="11 16" type="primary">tig</name>
    <name evidence="16" type="ORF">F4Y42_08730</name>
</gene>
<keyword evidence="5 11" id="KW-0132">Cell division</keyword>
<dbReference type="PANTHER" id="PTHR30560:SF3">
    <property type="entry name" value="TRIGGER FACTOR-LIKE PROTEIN TIG, CHLOROPLASTIC"/>
    <property type="match status" value="1"/>
</dbReference>
<evidence type="ECO:0000256" key="4">
    <source>
        <dbReference type="ARBA" id="ARBA00016902"/>
    </source>
</evidence>
<comment type="domain">
    <text evidence="11">Consists of 3 domains; the N-terminus binds the ribosome, the middle domain has PPIase activity, while the C-terminus has intrinsic chaperone activity on its own.</text>
</comment>
<dbReference type="Pfam" id="PF05697">
    <property type="entry name" value="Trigger_N"/>
    <property type="match status" value="1"/>
</dbReference>
<dbReference type="NCBIfam" id="TIGR00115">
    <property type="entry name" value="tig"/>
    <property type="match status" value="1"/>
</dbReference>
<evidence type="ECO:0000256" key="2">
    <source>
        <dbReference type="ARBA" id="ARBA00005464"/>
    </source>
</evidence>
<dbReference type="PANTHER" id="PTHR30560">
    <property type="entry name" value="TRIGGER FACTOR CHAPERONE AND PEPTIDYL-PROLYL CIS/TRANS ISOMERASE"/>
    <property type="match status" value="1"/>
</dbReference>
<feature type="domain" description="Trigger factor C-terminal" evidence="15">
    <location>
        <begin position="271"/>
        <end position="438"/>
    </location>
</feature>
<feature type="domain" description="Trigger factor ribosome-binding bacterial" evidence="14">
    <location>
        <begin position="4"/>
        <end position="144"/>
    </location>
</feature>
<keyword evidence="11" id="KW-0963">Cytoplasm</keyword>
<comment type="caution">
    <text evidence="16">The sequence shown here is derived from an EMBL/GenBank/DDBJ whole genome shotgun (WGS) entry which is preliminary data.</text>
</comment>
<evidence type="ECO:0000256" key="8">
    <source>
        <dbReference type="ARBA" id="ARBA00023235"/>
    </source>
</evidence>
<comment type="function">
    <text evidence="11">Involved in protein export. Acts as a chaperone by maintaining the newly synthesized protein in an open conformation. Functions as a peptidyl-prolyl cis-trans isomerase.</text>
</comment>
<evidence type="ECO:0000313" key="16">
    <source>
        <dbReference type="EMBL" id="MXY93518.1"/>
    </source>
</evidence>
<evidence type="ECO:0000259" key="14">
    <source>
        <dbReference type="Pfam" id="PF05697"/>
    </source>
</evidence>
<evidence type="ECO:0000256" key="5">
    <source>
        <dbReference type="ARBA" id="ARBA00022618"/>
    </source>
</evidence>
<dbReference type="InterPro" id="IPR008880">
    <property type="entry name" value="Trigger_fac_C"/>
</dbReference>
<keyword evidence="9 11" id="KW-0131">Cell cycle</keyword>
<dbReference type="GO" id="GO:0044183">
    <property type="term" value="F:protein folding chaperone"/>
    <property type="evidence" value="ECO:0007669"/>
    <property type="project" value="TreeGrafter"/>
</dbReference>
<dbReference type="InterPro" id="IPR027304">
    <property type="entry name" value="Trigger_fact/SurA_dom_sf"/>
</dbReference>
<dbReference type="GO" id="GO:0015031">
    <property type="term" value="P:protein transport"/>
    <property type="evidence" value="ECO:0007669"/>
    <property type="project" value="UniProtKB-UniRule"/>
</dbReference>
<dbReference type="EC" id="5.2.1.8" evidence="3 11"/>
<evidence type="ECO:0000256" key="6">
    <source>
        <dbReference type="ARBA" id="ARBA00023110"/>
    </source>
</evidence>
<keyword evidence="7 11" id="KW-0143">Chaperone</keyword>
<dbReference type="GO" id="GO:0003755">
    <property type="term" value="F:peptidyl-prolyl cis-trans isomerase activity"/>
    <property type="evidence" value="ECO:0007669"/>
    <property type="project" value="UniProtKB-UniRule"/>
</dbReference>
<dbReference type="GO" id="GO:0051301">
    <property type="term" value="P:cell division"/>
    <property type="evidence" value="ECO:0007669"/>
    <property type="project" value="UniProtKB-KW"/>
</dbReference>